<dbReference type="RefSeq" id="WP_002848572.1">
    <property type="nucleotide sequence ID" value="NZ_ADKM02000062.1"/>
</dbReference>
<dbReference type="Pfam" id="PF01478">
    <property type="entry name" value="Peptidase_A24"/>
    <property type="match status" value="1"/>
</dbReference>
<evidence type="ECO:0000256" key="3">
    <source>
        <dbReference type="ARBA" id="ARBA00022475"/>
    </source>
</evidence>
<dbReference type="GO" id="GO:0006465">
    <property type="term" value="P:signal peptide processing"/>
    <property type="evidence" value="ECO:0007669"/>
    <property type="project" value="TreeGrafter"/>
</dbReference>
<gene>
    <name evidence="10" type="ORF">CUS_7957</name>
</gene>
<comment type="caution">
    <text evidence="10">The sequence shown here is derived from an EMBL/GenBank/DDBJ whole genome shotgun (WGS) entry which is preliminary data.</text>
</comment>
<dbReference type="Pfam" id="PF06750">
    <property type="entry name" value="A24_N_bact"/>
    <property type="match status" value="1"/>
</dbReference>
<reference evidence="10 11" key="1">
    <citation type="submission" date="2011-02" db="EMBL/GenBank/DDBJ databases">
        <authorList>
            <person name="Nelson K.E."/>
            <person name="Sutton G."/>
            <person name="Torralba M."/>
            <person name="Durkin S."/>
            <person name="Harkins D."/>
            <person name="Montgomery R."/>
            <person name="Ziemer C."/>
            <person name="Klaassens E."/>
            <person name="Ocuiv P."/>
            <person name="Morrison M."/>
        </authorList>
    </citation>
    <scope>NUCLEOTIDE SEQUENCE [LARGE SCALE GENOMIC DNA]</scope>
    <source>
        <strain evidence="10 11">8</strain>
    </source>
</reference>
<dbReference type="GO" id="GO:0004190">
    <property type="term" value="F:aspartic-type endopeptidase activity"/>
    <property type="evidence" value="ECO:0007669"/>
    <property type="project" value="InterPro"/>
</dbReference>
<evidence type="ECO:0000256" key="6">
    <source>
        <dbReference type="ARBA" id="ARBA00023136"/>
    </source>
</evidence>
<feature type="transmembrane region" description="Helical" evidence="7">
    <location>
        <begin position="229"/>
        <end position="248"/>
    </location>
</feature>
<feature type="transmembrane region" description="Helical" evidence="7">
    <location>
        <begin position="156"/>
        <end position="178"/>
    </location>
</feature>
<protein>
    <submittedName>
        <fullName evidence="10">Bacterial peptidase A24, N-terminal domain protein</fullName>
    </submittedName>
</protein>
<keyword evidence="6 7" id="KW-0472">Membrane</keyword>
<evidence type="ECO:0000313" key="11">
    <source>
        <dbReference type="Proteomes" id="UP000004259"/>
    </source>
</evidence>
<feature type="domain" description="Prepilin type IV endopeptidase peptidase" evidence="8">
    <location>
        <begin position="114"/>
        <end position="220"/>
    </location>
</feature>
<dbReference type="eggNOG" id="COG1989">
    <property type="taxonomic scope" value="Bacteria"/>
</dbReference>
<keyword evidence="5 7" id="KW-1133">Transmembrane helix</keyword>
<evidence type="ECO:0000256" key="5">
    <source>
        <dbReference type="ARBA" id="ARBA00022989"/>
    </source>
</evidence>
<organism evidence="10 11">
    <name type="scientific">Ruminococcus albus 8</name>
    <dbReference type="NCBI Taxonomy" id="246199"/>
    <lineage>
        <taxon>Bacteria</taxon>
        <taxon>Bacillati</taxon>
        <taxon>Bacillota</taxon>
        <taxon>Clostridia</taxon>
        <taxon>Eubacteriales</taxon>
        <taxon>Oscillospiraceae</taxon>
        <taxon>Ruminococcus</taxon>
    </lineage>
</organism>
<dbReference type="PANTHER" id="PTHR30487:SF0">
    <property type="entry name" value="PREPILIN LEADER PEPTIDASE_N-METHYLTRANSFERASE-RELATED"/>
    <property type="match status" value="1"/>
</dbReference>
<dbReference type="InterPro" id="IPR000045">
    <property type="entry name" value="Prepilin_IV_endopep_pep"/>
</dbReference>
<sequence length="277" mass="29932">MDNEMIFTFIIYVFVFLFGVCIGSFLNVCIYRLPLGESLIKSNSHCMTCGTPIRKRDLIPVISWCMLRGKCHACGAKISPRYTVVELLNGVCYLLIFLHFDVVISPLYAALVSLMTSALIVVFFMDWDTQLINTWVVVFIGVLAIPKFLLCQSAAPLSLSAMILGAFVVSIPLLVIALVSHEKAMGMGDVYLMAAGGLFLGAPNILVAMAIALIVGSVCGVILKHANGNSVFAFGPYLSLGIAVAALYGDSITAWYMDFTGLNETLSETTALIASIF</sequence>
<comment type="similarity">
    <text evidence="2">Belongs to the peptidase A24 family.</text>
</comment>
<dbReference type="GO" id="GO:0005886">
    <property type="term" value="C:plasma membrane"/>
    <property type="evidence" value="ECO:0007669"/>
    <property type="project" value="UniProtKB-SubCell"/>
</dbReference>
<feature type="domain" description="Prepilin peptidase A24 N-terminal" evidence="9">
    <location>
        <begin position="17"/>
        <end position="100"/>
    </location>
</feature>
<feature type="transmembrane region" description="Helical" evidence="7">
    <location>
        <begin position="132"/>
        <end position="150"/>
    </location>
</feature>
<feature type="transmembrane region" description="Helical" evidence="7">
    <location>
        <begin position="6"/>
        <end position="31"/>
    </location>
</feature>
<evidence type="ECO:0000313" key="10">
    <source>
        <dbReference type="EMBL" id="EGC03703.1"/>
    </source>
</evidence>
<dbReference type="Gene3D" id="1.20.120.1220">
    <property type="match status" value="1"/>
</dbReference>
<dbReference type="InterPro" id="IPR010627">
    <property type="entry name" value="Prepilin_pept_A24_N"/>
</dbReference>
<dbReference type="OrthoDB" id="9789291at2"/>
<comment type="subcellular location">
    <subcellularLocation>
        <location evidence="1">Cell membrane</location>
        <topology evidence="1">Multi-pass membrane protein</topology>
    </subcellularLocation>
</comment>
<keyword evidence="3" id="KW-1003">Cell membrane</keyword>
<feature type="transmembrane region" description="Helical" evidence="7">
    <location>
        <begin position="190"/>
        <end position="223"/>
    </location>
</feature>
<evidence type="ECO:0000256" key="1">
    <source>
        <dbReference type="ARBA" id="ARBA00004651"/>
    </source>
</evidence>
<dbReference type="MEROPS" id="A24.019"/>
<dbReference type="EMBL" id="ADKM02000062">
    <property type="protein sequence ID" value="EGC03703.1"/>
    <property type="molecule type" value="Genomic_DNA"/>
</dbReference>
<dbReference type="Proteomes" id="UP000004259">
    <property type="component" value="Unassembled WGS sequence"/>
</dbReference>
<dbReference type="STRING" id="246199.CUS_7957"/>
<dbReference type="InterPro" id="IPR050882">
    <property type="entry name" value="Prepilin_peptidase/N-MTase"/>
</dbReference>
<evidence type="ECO:0000256" key="4">
    <source>
        <dbReference type="ARBA" id="ARBA00022692"/>
    </source>
</evidence>
<evidence type="ECO:0000256" key="2">
    <source>
        <dbReference type="ARBA" id="ARBA00005801"/>
    </source>
</evidence>
<evidence type="ECO:0000259" key="9">
    <source>
        <dbReference type="Pfam" id="PF06750"/>
    </source>
</evidence>
<proteinExistence type="inferred from homology"/>
<keyword evidence="11" id="KW-1185">Reference proteome</keyword>
<dbReference type="AlphaFoldDB" id="E9SAJ5"/>
<feature type="transmembrane region" description="Helical" evidence="7">
    <location>
        <begin position="106"/>
        <end position="125"/>
    </location>
</feature>
<accession>E9SAJ5</accession>
<name>E9SAJ5_RUMAL</name>
<keyword evidence="4 7" id="KW-0812">Transmembrane</keyword>
<evidence type="ECO:0000259" key="8">
    <source>
        <dbReference type="Pfam" id="PF01478"/>
    </source>
</evidence>
<evidence type="ECO:0000256" key="7">
    <source>
        <dbReference type="SAM" id="Phobius"/>
    </source>
</evidence>
<dbReference type="PANTHER" id="PTHR30487">
    <property type="entry name" value="TYPE 4 PREPILIN-LIKE PROTEINS LEADER PEPTIDE-PROCESSING ENZYME"/>
    <property type="match status" value="1"/>
</dbReference>